<dbReference type="EMBL" id="BNDW01000120">
    <property type="protein sequence ID" value="GHI28191.1"/>
    <property type="molecule type" value="Genomic_DNA"/>
</dbReference>
<dbReference type="SUPFAM" id="SSF53822">
    <property type="entry name" value="Periplasmic binding protein-like I"/>
    <property type="match status" value="1"/>
</dbReference>
<dbReference type="PANTHER" id="PTHR30146:SF153">
    <property type="entry name" value="LACTOSE OPERON REPRESSOR"/>
    <property type="match status" value="1"/>
</dbReference>
<comment type="caution">
    <text evidence="5">The sequence shown here is derived from an EMBL/GenBank/DDBJ whole genome shotgun (WGS) entry which is preliminary data.</text>
</comment>
<keyword evidence="3" id="KW-0804">Transcription</keyword>
<evidence type="ECO:0000313" key="5">
    <source>
        <dbReference type="EMBL" id="GHI28191.1"/>
    </source>
</evidence>
<dbReference type="Pfam" id="PF00356">
    <property type="entry name" value="LacI"/>
    <property type="match status" value="1"/>
</dbReference>
<organism evidence="5 6">
    <name type="scientific">Streptomyces hydrogenans</name>
    <dbReference type="NCBI Taxonomy" id="1873719"/>
    <lineage>
        <taxon>Bacteria</taxon>
        <taxon>Bacillati</taxon>
        <taxon>Actinomycetota</taxon>
        <taxon>Actinomycetes</taxon>
        <taxon>Kitasatosporales</taxon>
        <taxon>Streptomycetaceae</taxon>
        <taxon>Streptomyces</taxon>
    </lineage>
</organism>
<keyword evidence="2" id="KW-0238">DNA-binding</keyword>
<dbReference type="Proteomes" id="UP001052739">
    <property type="component" value="Unassembled WGS sequence"/>
</dbReference>
<dbReference type="Gene3D" id="1.10.260.40">
    <property type="entry name" value="lambda repressor-like DNA-binding domains"/>
    <property type="match status" value="1"/>
</dbReference>
<keyword evidence="6" id="KW-1185">Reference proteome</keyword>
<sequence length="352" mass="37483">MATDNTTRARRSRPARQWPSMADVAAMAGVSSQTVSRVANNRQNVDAGTREKVLSAMQSLGYRPNTAARALVTGRFGALGVVSFGMGAHGNARTLGAIADAAREADYSVNFMGVRAQTEAAVRHAFQHLMLQSVDGIVLVESQMLDTPSLRLPPSMPVVVADGDTGHAYPNVDFDQAHGAQSVVSHLLGLGHRTVWHLAGPADSFAARRRAEAWRRTLTDAGAPVPPVAYGDWSARSGYRTGLDLARRPEVTAVFAANDQMAMGLMRALHEAGRSVPGDVSVAGFDDIAEAPYLQPPLTTVHQDFEVVGKHCVALLLDQIEGRTDGPRRRAVEPVLVVRSSTAPPRPGSGTT</sequence>
<reference evidence="5" key="1">
    <citation type="submission" date="2024-05" db="EMBL/GenBank/DDBJ databases">
        <title>Whole genome shotgun sequence of Streptomyces hydrogenans NBRC 13475.</title>
        <authorList>
            <person name="Komaki H."/>
            <person name="Tamura T."/>
        </authorList>
    </citation>
    <scope>NUCLEOTIDE SEQUENCE</scope>
    <source>
        <strain evidence="5">NBRC 13475</strain>
    </source>
</reference>
<dbReference type="CDD" id="cd01574">
    <property type="entry name" value="PBP1_LacI"/>
    <property type="match status" value="1"/>
</dbReference>
<protein>
    <submittedName>
        <fullName evidence="5">LacI family transcriptional regulator</fullName>
    </submittedName>
</protein>
<gene>
    <name evidence="5" type="ORF">Shyd_95620</name>
</gene>
<dbReference type="PROSITE" id="PS50932">
    <property type="entry name" value="HTH_LACI_2"/>
    <property type="match status" value="1"/>
</dbReference>
<dbReference type="Pfam" id="PF13377">
    <property type="entry name" value="Peripla_BP_3"/>
    <property type="match status" value="1"/>
</dbReference>
<dbReference type="InterPro" id="IPR000843">
    <property type="entry name" value="HTH_LacI"/>
</dbReference>
<name>A0ABQ3PT41_9ACTN</name>
<evidence type="ECO:0000313" key="6">
    <source>
        <dbReference type="Proteomes" id="UP001052739"/>
    </source>
</evidence>
<accession>A0ABQ3PT41</accession>
<feature type="domain" description="HTH lacI-type" evidence="4">
    <location>
        <begin position="19"/>
        <end position="73"/>
    </location>
</feature>
<dbReference type="SUPFAM" id="SSF47413">
    <property type="entry name" value="lambda repressor-like DNA-binding domains"/>
    <property type="match status" value="1"/>
</dbReference>
<dbReference type="CDD" id="cd01392">
    <property type="entry name" value="HTH_LacI"/>
    <property type="match status" value="1"/>
</dbReference>
<dbReference type="InterPro" id="IPR028082">
    <property type="entry name" value="Peripla_BP_I"/>
</dbReference>
<dbReference type="InterPro" id="IPR046335">
    <property type="entry name" value="LacI/GalR-like_sensor"/>
</dbReference>
<dbReference type="Gene3D" id="3.40.50.2300">
    <property type="match status" value="2"/>
</dbReference>
<evidence type="ECO:0000256" key="3">
    <source>
        <dbReference type="ARBA" id="ARBA00023163"/>
    </source>
</evidence>
<evidence type="ECO:0000256" key="2">
    <source>
        <dbReference type="ARBA" id="ARBA00023125"/>
    </source>
</evidence>
<evidence type="ECO:0000259" key="4">
    <source>
        <dbReference type="PROSITE" id="PS50932"/>
    </source>
</evidence>
<dbReference type="PANTHER" id="PTHR30146">
    <property type="entry name" value="LACI-RELATED TRANSCRIPTIONAL REPRESSOR"/>
    <property type="match status" value="1"/>
</dbReference>
<keyword evidence="1" id="KW-0805">Transcription regulation</keyword>
<dbReference type="SMART" id="SM00354">
    <property type="entry name" value="HTH_LACI"/>
    <property type="match status" value="1"/>
</dbReference>
<evidence type="ECO:0000256" key="1">
    <source>
        <dbReference type="ARBA" id="ARBA00023015"/>
    </source>
</evidence>
<dbReference type="InterPro" id="IPR010982">
    <property type="entry name" value="Lambda_DNA-bd_dom_sf"/>
</dbReference>
<proteinExistence type="predicted"/>